<dbReference type="CDD" id="cd07999">
    <property type="entry name" value="GH7_CBH_EG"/>
    <property type="match status" value="1"/>
</dbReference>
<keyword evidence="3 9" id="KW-0378">Hydrolase</keyword>
<dbReference type="PANTHER" id="PTHR33753:SF1">
    <property type="entry name" value="ENDO-BETA-1,4-GLUCANASE CELB"/>
    <property type="match status" value="1"/>
</dbReference>
<evidence type="ECO:0000256" key="10">
    <source>
        <dbReference type="SAM" id="MobiDB-lite"/>
    </source>
</evidence>
<proteinExistence type="inferred from homology"/>
<evidence type="ECO:0000256" key="7">
    <source>
        <dbReference type="ARBA" id="ARBA00023295"/>
    </source>
</evidence>
<organism evidence="12 13">
    <name type="scientific">Podospora aff. communis PSN243</name>
    <dbReference type="NCBI Taxonomy" id="3040156"/>
    <lineage>
        <taxon>Eukaryota</taxon>
        <taxon>Fungi</taxon>
        <taxon>Dikarya</taxon>
        <taxon>Ascomycota</taxon>
        <taxon>Pezizomycotina</taxon>
        <taxon>Sordariomycetes</taxon>
        <taxon>Sordariomycetidae</taxon>
        <taxon>Sordariales</taxon>
        <taxon>Podosporaceae</taxon>
        <taxon>Podospora</taxon>
    </lineage>
</organism>
<dbReference type="SUPFAM" id="SSF49899">
    <property type="entry name" value="Concanavalin A-like lectins/glucanases"/>
    <property type="match status" value="1"/>
</dbReference>
<comment type="caution">
    <text evidence="12">The sequence shown here is derived from an EMBL/GenBank/DDBJ whole genome shotgun (WGS) entry which is preliminary data.</text>
</comment>
<evidence type="ECO:0000313" key="12">
    <source>
        <dbReference type="EMBL" id="KAK4448685.1"/>
    </source>
</evidence>
<evidence type="ECO:0000256" key="1">
    <source>
        <dbReference type="ARBA" id="ARBA00000966"/>
    </source>
</evidence>
<keyword evidence="7 9" id="KW-0326">Glycosidase</keyword>
<keyword evidence="5" id="KW-0325">Glycoprotein</keyword>
<dbReference type="EC" id="3.2.1.-" evidence="9"/>
<comment type="similarity">
    <text evidence="2 9">Belongs to the glycosyl hydrolase 7 (cellulase C) family.</text>
</comment>
<evidence type="ECO:0000256" key="4">
    <source>
        <dbReference type="ARBA" id="ARBA00023001"/>
    </source>
</evidence>
<feature type="signal peptide" evidence="11">
    <location>
        <begin position="1"/>
        <end position="19"/>
    </location>
</feature>
<dbReference type="GO" id="GO:0030245">
    <property type="term" value="P:cellulose catabolic process"/>
    <property type="evidence" value="ECO:0007669"/>
    <property type="project" value="UniProtKB-KW"/>
</dbReference>
<evidence type="ECO:0000256" key="8">
    <source>
        <dbReference type="ARBA" id="ARBA00023326"/>
    </source>
</evidence>
<feature type="region of interest" description="Disordered" evidence="10">
    <location>
        <begin position="412"/>
        <end position="441"/>
    </location>
</feature>
<gene>
    <name evidence="12" type="ORF">QBC34DRAFT_464405</name>
</gene>
<keyword evidence="8 9" id="KW-0624">Polysaccharide degradation</keyword>
<dbReference type="EMBL" id="MU865941">
    <property type="protein sequence ID" value="KAK4448685.1"/>
    <property type="molecule type" value="Genomic_DNA"/>
</dbReference>
<dbReference type="InterPro" id="IPR013320">
    <property type="entry name" value="ConA-like_dom_sf"/>
</dbReference>
<evidence type="ECO:0000313" key="13">
    <source>
        <dbReference type="Proteomes" id="UP001321760"/>
    </source>
</evidence>
<reference evidence="12" key="1">
    <citation type="journal article" date="2023" name="Mol. Phylogenet. Evol.">
        <title>Genome-scale phylogeny and comparative genomics of the fungal order Sordariales.</title>
        <authorList>
            <person name="Hensen N."/>
            <person name="Bonometti L."/>
            <person name="Westerberg I."/>
            <person name="Brannstrom I.O."/>
            <person name="Guillou S."/>
            <person name="Cros-Aarteil S."/>
            <person name="Calhoun S."/>
            <person name="Haridas S."/>
            <person name="Kuo A."/>
            <person name="Mondo S."/>
            <person name="Pangilinan J."/>
            <person name="Riley R."/>
            <person name="LaButti K."/>
            <person name="Andreopoulos B."/>
            <person name="Lipzen A."/>
            <person name="Chen C."/>
            <person name="Yan M."/>
            <person name="Daum C."/>
            <person name="Ng V."/>
            <person name="Clum A."/>
            <person name="Steindorff A."/>
            <person name="Ohm R.A."/>
            <person name="Martin F."/>
            <person name="Silar P."/>
            <person name="Natvig D.O."/>
            <person name="Lalanne C."/>
            <person name="Gautier V."/>
            <person name="Ament-Velasquez S.L."/>
            <person name="Kruys A."/>
            <person name="Hutchinson M.I."/>
            <person name="Powell A.J."/>
            <person name="Barry K."/>
            <person name="Miller A.N."/>
            <person name="Grigoriev I.V."/>
            <person name="Debuchy R."/>
            <person name="Gladieux P."/>
            <person name="Hiltunen Thoren M."/>
            <person name="Johannesson H."/>
        </authorList>
    </citation>
    <scope>NUCLEOTIDE SEQUENCE</scope>
    <source>
        <strain evidence="12">PSN243</strain>
    </source>
</reference>
<keyword evidence="13" id="KW-1185">Reference proteome</keyword>
<dbReference type="InterPro" id="IPR037019">
    <property type="entry name" value="Glyco_hydro_7_sf"/>
</dbReference>
<evidence type="ECO:0000256" key="11">
    <source>
        <dbReference type="SAM" id="SignalP"/>
    </source>
</evidence>
<sequence length="441" mass="47583">MASRLALGLTALLAGVATAQKPGPTKEVHPKLITQRCTLAGGCKDQTNYLVIDSLAHPVYQANSRAHNCGDWGQKPNATACPDKESCAVNCIMDGIPDYSEYGVTTEGKTLRMQQIKDGRVVTPRVYLLDETEEKYDFPDLTGKEFTFDVDVDKLPCGMNSALYLSEMEADGAKSALNPGGAYYGTGYCDAQCFVTPFINGIANIEGRGSCCNEMDIWEANSRASHIAPHTCNETGVYLCEGDECGRDGMCDKAGCGWNAWRVNITDYYGRGPSFKVDTTRKFTVITQFPAKDGVLQSIKRMHIQDGKLIDAYTVDAPGLPKVDSMTDEFCKATGANKYLELGANKGMGDAMTRGMTLIFSLWWDAGGNMLWLDSGVAGPCNATEGNPDNIVKVEPNPEVTFSNVKWGEIGSTFEVPKSPPGGGKGKGPGKGKGKECTKKR</sequence>
<evidence type="ECO:0000256" key="5">
    <source>
        <dbReference type="ARBA" id="ARBA00023180"/>
    </source>
</evidence>
<evidence type="ECO:0000256" key="2">
    <source>
        <dbReference type="ARBA" id="ARBA00006044"/>
    </source>
</evidence>
<accession>A0AAV9GMJ0</accession>
<dbReference type="InterPro" id="IPR001722">
    <property type="entry name" value="Glyco_hydro_7"/>
</dbReference>
<keyword evidence="6" id="KW-0119">Carbohydrate metabolism</keyword>
<feature type="chain" id="PRO_5043530057" description="Glucanase" evidence="11">
    <location>
        <begin position="20"/>
        <end position="441"/>
    </location>
</feature>
<dbReference type="Proteomes" id="UP001321760">
    <property type="component" value="Unassembled WGS sequence"/>
</dbReference>
<dbReference type="Pfam" id="PF00840">
    <property type="entry name" value="Glyco_hydro_7"/>
    <property type="match status" value="1"/>
</dbReference>
<dbReference type="GO" id="GO:0008810">
    <property type="term" value="F:cellulase activity"/>
    <property type="evidence" value="ECO:0007669"/>
    <property type="project" value="UniProtKB-EC"/>
</dbReference>
<evidence type="ECO:0000256" key="9">
    <source>
        <dbReference type="RuleBase" id="RU361164"/>
    </source>
</evidence>
<keyword evidence="11" id="KW-0732">Signal</keyword>
<reference evidence="12" key="2">
    <citation type="submission" date="2023-05" db="EMBL/GenBank/DDBJ databases">
        <authorList>
            <consortium name="Lawrence Berkeley National Laboratory"/>
            <person name="Steindorff A."/>
            <person name="Hensen N."/>
            <person name="Bonometti L."/>
            <person name="Westerberg I."/>
            <person name="Brannstrom I.O."/>
            <person name="Guillou S."/>
            <person name="Cros-Aarteil S."/>
            <person name="Calhoun S."/>
            <person name="Haridas S."/>
            <person name="Kuo A."/>
            <person name="Mondo S."/>
            <person name="Pangilinan J."/>
            <person name="Riley R."/>
            <person name="Labutti K."/>
            <person name="Andreopoulos B."/>
            <person name="Lipzen A."/>
            <person name="Chen C."/>
            <person name="Yanf M."/>
            <person name="Daum C."/>
            <person name="Ng V."/>
            <person name="Clum A."/>
            <person name="Ohm R."/>
            <person name="Martin F."/>
            <person name="Silar P."/>
            <person name="Natvig D."/>
            <person name="Lalanne C."/>
            <person name="Gautier V."/>
            <person name="Ament-Velasquez S.L."/>
            <person name="Kruys A."/>
            <person name="Hutchinson M.I."/>
            <person name="Powell A.J."/>
            <person name="Barry K."/>
            <person name="Miller A.N."/>
            <person name="Grigoriev I.V."/>
            <person name="Debuchy R."/>
            <person name="Gladieux P."/>
            <person name="Thoren M.H."/>
            <person name="Johannesson H."/>
        </authorList>
    </citation>
    <scope>NUCLEOTIDE SEQUENCE</scope>
    <source>
        <strain evidence="12">PSN243</strain>
    </source>
</reference>
<evidence type="ECO:0000256" key="6">
    <source>
        <dbReference type="ARBA" id="ARBA00023277"/>
    </source>
</evidence>
<dbReference type="PANTHER" id="PTHR33753">
    <property type="entry name" value="1,4-BETA-D-GLUCAN CELLOBIOHYDROLASE B"/>
    <property type="match status" value="1"/>
</dbReference>
<comment type="catalytic activity">
    <reaction evidence="1">
        <text>Endohydrolysis of (1-&gt;4)-beta-D-glucosidic linkages in cellulose, lichenin and cereal beta-D-glucans.</text>
        <dbReference type="EC" id="3.2.1.4"/>
    </reaction>
</comment>
<dbReference type="PRINTS" id="PR00734">
    <property type="entry name" value="GLHYDRLASE7"/>
</dbReference>
<name>A0AAV9GMJ0_9PEZI</name>
<evidence type="ECO:0000256" key="3">
    <source>
        <dbReference type="ARBA" id="ARBA00022801"/>
    </source>
</evidence>
<protein>
    <recommendedName>
        <fullName evidence="9">Glucanase</fullName>
        <ecNumber evidence="9">3.2.1.-</ecNumber>
    </recommendedName>
</protein>
<keyword evidence="4 9" id="KW-0136">Cellulose degradation</keyword>
<dbReference type="Gene3D" id="2.70.100.10">
    <property type="entry name" value="Glycoside hydrolase, family 7, domain"/>
    <property type="match status" value="1"/>
</dbReference>
<dbReference type="AlphaFoldDB" id="A0AAV9GMJ0"/>